<dbReference type="RefSeq" id="WP_409097953.1">
    <property type="nucleotide sequence ID" value="NZ_JBJVNE010000269.1"/>
</dbReference>
<dbReference type="Pfam" id="PF06902">
    <property type="entry name" value="Fer4_19"/>
    <property type="match status" value="1"/>
</dbReference>
<evidence type="ECO:0000313" key="3">
    <source>
        <dbReference type="Proteomes" id="UP001631993"/>
    </source>
</evidence>
<dbReference type="InterPro" id="IPR010693">
    <property type="entry name" value="Divergent_4Fe-4S_mono-cluster"/>
</dbReference>
<protein>
    <submittedName>
        <fullName evidence="2">(4Fe-4S)-binding protein</fullName>
    </submittedName>
</protein>
<dbReference type="Proteomes" id="UP001631993">
    <property type="component" value="Unassembled WGS sequence"/>
</dbReference>
<proteinExistence type="predicted"/>
<reference evidence="2 3" key="1">
    <citation type="submission" date="2024-12" db="EMBL/GenBank/DDBJ databases">
        <title>Forecasting of Potato common scab and diversities of Pathogenic streptomyces spp. in china.</title>
        <authorList>
            <person name="Handique U."/>
            <person name="Wu J."/>
        </authorList>
    </citation>
    <scope>NUCLEOTIDE SEQUENCE [LARGE SCALE GENOMIC DNA]</scope>
    <source>
        <strain evidence="2 3">ZRIMU1585</strain>
    </source>
</reference>
<gene>
    <name evidence="2" type="ORF">ACKI1S_47795</name>
</gene>
<name>A0ABW9IZ91_STRGJ</name>
<feature type="domain" description="Divergent 4Fe-4S mono-cluster" evidence="1">
    <location>
        <begin position="8"/>
        <end position="69"/>
    </location>
</feature>
<evidence type="ECO:0000259" key="1">
    <source>
        <dbReference type="Pfam" id="PF06902"/>
    </source>
</evidence>
<feature type="non-terminal residue" evidence="2">
    <location>
        <position position="85"/>
    </location>
</feature>
<evidence type="ECO:0000313" key="2">
    <source>
        <dbReference type="EMBL" id="MFM9653723.1"/>
    </source>
</evidence>
<comment type="caution">
    <text evidence="2">The sequence shown here is derived from an EMBL/GenBank/DDBJ whole genome shotgun (WGS) entry which is preliminary data.</text>
</comment>
<organism evidence="2 3">
    <name type="scientific">Streptomyces galilaeus</name>
    <dbReference type="NCBI Taxonomy" id="33899"/>
    <lineage>
        <taxon>Bacteria</taxon>
        <taxon>Bacillati</taxon>
        <taxon>Actinomycetota</taxon>
        <taxon>Actinomycetes</taxon>
        <taxon>Kitasatosporales</taxon>
        <taxon>Streptomycetaceae</taxon>
        <taxon>Streptomyces</taxon>
    </lineage>
</organism>
<keyword evidence="3" id="KW-1185">Reference proteome</keyword>
<dbReference type="EMBL" id="JBJVNE010000269">
    <property type="protein sequence ID" value="MFM9653723.1"/>
    <property type="molecule type" value="Genomic_DNA"/>
</dbReference>
<accession>A0ABW9IZ91</accession>
<sequence>MPLKTFKYNRENITVVWKPEQCIHSKICWTDLREVFDPFKKPWVNMEGASLDVIVEQVKKCPSGALSILSSIENNMNNQEAIKEP</sequence>